<feature type="domain" description="Peptidase M28" evidence="10">
    <location>
        <begin position="106"/>
        <end position="294"/>
    </location>
</feature>
<feature type="transmembrane region" description="Helical" evidence="9">
    <location>
        <begin position="469"/>
        <end position="488"/>
    </location>
</feature>
<keyword evidence="7" id="KW-0325">Glycoprotein</keyword>
<dbReference type="InterPro" id="IPR007484">
    <property type="entry name" value="Peptidase_M28"/>
</dbReference>
<accession>A0A1X9YV14</accession>
<dbReference type="RefSeq" id="WP_025608316.1">
    <property type="nucleotide sequence ID" value="NZ_CP021235.1"/>
</dbReference>
<evidence type="ECO:0000256" key="3">
    <source>
        <dbReference type="ARBA" id="ARBA00010918"/>
    </source>
</evidence>
<dbReference type="OrthoDB" id="9778250at2"/>
<feature type="transmembrane region" description="Helical" evidence="9">
    <location>
        <begin position="403"/>
        <end position="422"/>
    </location>
</feature>
<proteinExistence type="inferred from homology"/>
<evidence type="ECO:0000256" key="9">
    <source>
        <dbReference type="SAM" id="Phobius"/>
    </source>
</evidence>
<organism evidence="11 12">
    <name type="scientific">Pontibacter actiniarum</name>
    <dbReference type="NCBI Taxonomy" id="323450"/>
    <lineage>
        <taxon>Bacteria</taxon>
        <taxon>Pseudomonadati</taxon>
        <taxon>Bacteroidota</taxon>
        <taxon>Cytophagia</taxon>
        <taxon>Cytophagales</taxon>
        <taxon>Hymenobacteraceae</taxon>
        <taxon>Pontibacter</taxon>
    </lineage>
</organism>
<dbReference type="GO" id="GO:0005774">
    <property type="term" value="C:vacuolar membrane"/>
    <property type="evidence" value="ECO:0007669"/>
    <property type="project" value="UniProtKB-SubCell"/>
</dbReference>
<keyword evidence="9" id="KW-0812">Transmembrane</keyword>
<dbReference type="SUPFAM" id="SSF53187">
    <property type="entry name" value="Zn-dependent exopeptidases"/>
    <property type="match status" value="1"/>
</dbReference>
<evidence type="ECO:0000256" key="5">
    <source>
        <dbReference type="ARBA" id="ARBA00022554"/>
    </source>
</evidence>
<dbReference type="Proteomes" id="UP000266292">
    <property type="component" value="Chromosome"/>
</dbReference>
<dbReference type="GO" id="GO:0008235">
    <property type="term" value="F:metalloexopeptidase activity"/>
    <property type="evidence" value="ECO:0007669"/>
    <property type="project" value="InterPro"/>
</dbReference>
<feature type="transmembrane region" description="Helical" evidence="9">
    <location>
        <begin position="360"/>
        <end position="383"/>
    </location>
</feature>
<dbReference type="STRING" id="709015.GCA_000472485_03136"/>
<sequence length="724" mass="78773">MQYRNGAVAAFILLALTGLAFLSLYLLSPPAPVPATAPAAAFSAERAMQHVRQIAQEPHAMGTAAHAEVRGYLLRQMQALGLEPQVQEATVVNNRSGIATVGHVYNLVGRLKGTGAGGKAVLLVAHYDSQPNARGAGDDGAGVAAILETVRALKQAEPLAHDVVVLLSDGEEYGLYGAKAFLGHPWANEVGLVLNLEARGNTGPSMTFELSPQNGWVARQYVQEAPYPFVSSLAYEIYRRMPNDTDFTVFKDAGYSGLNSAFIDGFVHYHRSTDSPENLNAGSLQQHGSNLLALARHFGNTSLSQTKAPDIVFFNLAGSWVVSYPKSLNILWVSLTSLLLLVTLVVGVQKQATSLRQVIIGFFVYLLMLAAVTALFIPVNNLVVGLMPTLRPAQGVHGVDMFFVAYLLLALGLFLLLTWLALRWLRLFSLLMGVFILCYALLLALVPAIFIMFPIVQVVFVAFGLSLPLGMVALLLLLAGLLLPLLVLVEQSFSWGRVPLLPLLLLLLGTAAVAFAIHREDPTPERPLRSHVSYFLNADTGQAVWASAYTTADEWNRQFFPASSVSPLKEVYPHARIVYLKNEAEQLNLAAPLAEVLQDTVAGNERVLRLRLRSQRQAAHLELVLRPTPAEALQSAAVGGKALDLEPIETDRGEVYFARLHGLPGSKAVELELRLTPGAPVELLLYDQSIGLPQQLVKQPRPSHVIAEHGRDSNLTVVRKRYTF</sequence>
<dbReference type="Pfam" id="PF04389">
    <property type="entry name" value="Peptidase_M28"/>
    <property type="match status" value="1"/>
</dbReference>
<evidence type="ECO:0000256" key="1">
    <source>
        <dbReference type="ARBA" id="ARBA00003273"/>
    </source>
</evidence>
<comment type="function">
    <text evidence="1">May be involved in vacuolar sorting and osmoregulation.</text>
</comment>
<dbReference type="InterPro" id="IPR045175">
    <property type="entry name" value="M28_fam"/>
</dbReference>
<dbReference type="Gene3D" id="3.40.630.10">
    <property type="entry name" value="Zn peptidases"/>
    <property type="match status" value="1"/>
</dbReference>
<dbReference type="KEGG" id="pact:CA264_15535"/>
<dbReference type="GO" id="GO:0006508">
    <property type="term" value="P:proteolysis"/>
    <property type="evidence" value="ECO:0007669"/>
    <property type="project" value="InterPro"/>
</dbReference>
<evidence type="ECO:0000313" key="12">
    <source>
        <dbReference type="Proteomes" id="UP000266292"/>
    </source>
</evidence>
<keyword evidence="12" id="KW-1185">Reference proteome</keyword>
<evidence type="ECO:0000313" key="11">
    <source>
        <dbReference type="EMBL" id="ARS36718.1"/>
    </source>
</evidence>
<keyword evidence="5" id="KW-0926">Vacuole</keyword>
<name>A0A1X9YV14_9BACT</name>
<dbReference type="EMBL" id="CP021235">
    <property type="protein sequence ID" value="ARS36718.1"/>
    <property type="molecule type" value="Genomic_DNA"/>
</dbReference>
<dbReference type="PANTHER" id="PTHR12147:SF58">
    <property type="entry name" value="VACUOLAR MEMBRANE PROTEASE"/>
    <property type="match status" value="1"/>
</dbReference>
<evidence type="ECO:0000256" key="6">
    <source>
        <dbReference type="ARBA" id="ARBA00022989"/>
    </source>
</evidence>
<reference evidence="12" key="1">
    <citation type="submission" date="2017-05" db="EMBL/GenBank/DDBJ databases">
        <authorList>
            <person name="Ray J."/>
            <person name="Price M."/>
            <person name="Deutschbauer A."/>
        </authorList>
    </citation>
    <scope>NUCLEOTIDE SEQUENCE [LARGE SCALE GENOMIC DNA]</scope>
    <source>
        <strain evidence="12">DSM 19842</strain>
    </source>
</reference>
<comment type="similarity">
    <text evidence="3">Belongs to the peptidase M28 family.</text>
</comment>
<dbReference type="AlphaFoldDB" id="A0A1X9YV14"/>
<evidence type="ECO:0000256" key="4">
    <source>
        <dbReference type="ARBA" id="ARBA00017435"/>
    </source>
</evidence>
<keyword evidence="9" id="KW-0472">Membrane</keyword>
<comment type="subcellular location">
    <subcellularLocation>
        <location evidence="2">Vacuole membrane</location>
        <topology evidence="2">Multi-pass membrane protein</topology>
    </subcellularLocation>
</comment>
<feature type="transmembrane region" description="Helical" evidence="9">
    <location>
        <begin position="330"/>
        <end position="348"/>
    </location>
</feature>
<evidence type="ECO:0000259" key="10">
    <source>
        <dbReference type="Pfam" id="PF04389"/>
    </source>
</evidence>
<feature type="transmembrane region" description="Helical" evidence="9">
    <location>
        <begin position="500"/>
        <end position="518"/>
    </location>
</feature>
<gene>
    <name evidence="11" type="ORF">CA264_15535</name>
</gene>
<evidence type="ECO:0000256" key="7">
    <source>
        <dbReference type="ARBA" id="ARBA00023180"/>
    </source>
</evidence>
<keyword evidence="6 9" id="KW-1133">Transmembrane helix</keyword>
<protein>
    <recommendedName>
        <fullName evidence="4">Vacuolar membrane protease</fullName>
    </recommendedName>
    <alternativeName>
        <fullName evidence="8">FXNA-related family protease 1</fullName>
    </alternativeName>
</protein>
<feature type="transmembrane region" description="Helical" evidence="9">
    <location>
        <begin position="434"/>
        <end position="463"/>
    </location>
</feature>
<dbReference type="PANTHER" id="PTHR12147">
    <property type="entry name" value="METALLOPEPTIDASE M28 FAMILY MEMBER"/>
    <property type="match status" value="1"/>
</dbReference>
<evidence type="ECO:0000256" key="2">
    <source>
        <dbReference type="ARBA" id="ARBA00004128"/>
    </source>
</evidence>
<evidence type="ECO:0000256" key="8">
    <source>
        <dbReference type="ARBA" id="ARBA00031512"/>
    </source>
</evidence>